<dbReference type="OrthoDB" id="9991583at2"/>
<evidence type="ECO:0000313" key="3">
    <source>
        <dbReference type="Proteomes" id="UP000290365"/>
    </source>
</evidence>
<organism evidence="2 3">
    <name type="scientific">Ktedonosporobacter rubrisoli</name>
    <dbReference type="NCBI Taxonomy" id="2509675"/>
    <lineage>
        <taxon>Bacteria</taxon>
        <taxon>Bacillati</taxon>
        <taxon>Chloroflexota</taxon>
        <taxon>Ktedonobacteria</taxon>
        <taxon>Ktedonobacterales</taxon>
        <taxon>Ktedonosporobacteraceae</taxon>
        <taxon>Ktedonosporobacter</taxon>
    </lineage>
</organism>
<keyword evidence="1" id="KW-0472">Membrane</keyword>
<sequence length="208" mass="23859">MINSEDALKRVQDGAAPEDWHVHYAKKDFFVEQAFICFLLLFVLIAFLVWYILNPHMIVMRGFLLDWLPGPLRTFIIANFSGFLHFSNTQLWRILDYLSAAIVGGFLLLVGLDGIENAKKPHAQLLLIRPDGLILKQEENKTTVIDYKALSDLIISEYKDDKVKLALINKEDGEEKTLALDKRFGDPRKLARDILKAYQDQQAGEARR</sequence>
<dbReference type="AlphaFoldDB" id="A0A4P6JKD0"/>
<feature type="transmembrane region" description="Helical" evidence="1">
    <location>
        <begin position="33"/>
        <end position="53"/>
    </location>
</feature>
<keyword evidence="3" id="KW-1185">Reference proteome</keyword>
<dbReference type="EMBL" id="CP035758">
    <property type="protein sequence ID" value="QBD75618.1"/>
    <property type="molecule type" value="Genomic_DNA"/>
</dbReference>
<evidence type="ECO:0000256" key="1">
    <source>
        <dbReference type="SAM" id="Phobius"/>
    </source>
</evidence>
<proteinExistence type="predicted"/>
<dbReference type="KEGG" id="kbs:EPA93_06200"/>
<reference evidence="2 3" key="1">
    <citation type="submission" date="2019-01" db="EMBL/GenBank/DDBJ databases">
        <title>Ktedonosporobacter rubrisoli SCAWS-G2.</title>
        <authorList>
            <person name="Huang Y."/>
            <person name="Yan B."/>
        </authorList>
    </citation>
    <scope>NUCLEOTIDE SEQUENCE [LARGE SCALE GENOMIC DNA]</scope>
    <source>
        <strain evidence="2 3">SCAWS-G2</strain>
    </source>
</reference>
<keyword evidence="1" id="KW-0812">Transmembrane</keyword>
<dbReference type="RefSeq" id="WP_129886216.1">
    <property type="nucleotide sequence ID" value="NZ_CP035758.1"/>
</dbReference>
<evidence type="ECO:0000313" key="2">
    <source>
        <dbReference type="EMBL" id="QBD75618.1"/>
    </source>
</evidence>
<name>A0A4P6JKD0_KTERU</name>
<feature type="transmembrane region" description="Helical" evidence="1">
    <location>
        <begin position="92"/>
        <end position="112"/>
    </location>
</feature>
<accession>A0A4P6JKD0</accession>
<protein>
    <submittedName>
        <fullName evidence="2">Uncharacterized protein</fullName>
    </submittedName>
</protein>
<gene>
    <name evidence="2" type="ORF">EPA93_06200</name>
</gene>
<dbReference type="Proteomes" id="UP000290365">
    <property type="component" value="Chromosome"/>
</dbReference>
<keyword evidence="1" id="KW-1133">Transmembrane helix</keyword>